<evidence type="ECO:0000313" key="1">
    <source>
        <dbReference type="EMBL" id="ADL33692.1"/>
    </source>
</evidence>
<organism evidence="1 2">
    <name type="scientific">Butyrivibrio proteoclasticus (strain ATCC 51982 / DSM 14932 / B316)</name>
    <name type="common">Clostridium proteoclasticum</name>
    <dbReference type="NCBI Taxonomy" id="515622"/>
    <lineage>
        <taxon>Bacteria</taxon>
        <taxon>Bacillati</taxon>
        <taxon>Bacillota</taxon>
        <taxon>Clostridia</taxon>
        <taxon>Lachnospirales</taxon>
        <taxon>Lachnospiraceae</taxon>
        <taxon>Butyrivibrio</taxon>
    </lineage>
</organism>
<gene>
    <name evidence="1" type="ordered locus">bpr_I0950</name>
</gene>
<proteinExistence type="predicted"/>
<name>E0S1L7_BUTPB</name>
<sequence length="226" mass="24713">MRKKIALVTVSLGMSLILILLNCILEIGQLTVYAAEPSAEDIRVNSEYVIPDGFDWCTYYVVLATNNTGADISVQADFTVFDKAGNVLGRSQDYSDAVKKDQQFILYGQFKNTEIAGAASYKYSFRVATTDNCTYNSVDIDAVNNGECLQVSATNYSEHDIQGVGVRTVFLRNGKAIGFDTVNISDTGYTFHGGSSNSQVVGHNTGRYDTYILTYTSAGNDPLMDF</sequence>
<dbReference type="KEGG" id="bpb:bpr_I0950"/>
<reference evidence="1 2" key="1">
    <citation type="journal article" date="2010" name="PLoS ONE">
        <title>The glycobiome of the rumen bacterium Butyrivibrio proteoclasticus B316(T) highlights adaptation to a polysaccharide-rich environment.</title>
        <authorList>
            <person name="Kelly W.J."/>
            <person name="Leahy S.C."/>
            <person name="Altermann E."/>
            <person name="Yeoman C.J."/>
            <person name="Dunne J.C."/>
            <person name="Kong Z."/>
            <person name="Pacheco D.M."/>
            <person name="Li D."/>
            <person name="Noel S.J."/>
            <person name="Moon C.D."/>
            <person name="Cookson A.L."/>
            <person name="Attwood G.T."/>
        </authorList>
    </citation>
    <scope>NUCLEOTIDE SEQUENCE [LARGE SCALE GENOMIC DNA]</scope>
    <source>
        <strain evidence="2">ATCC 51982 / DSM 14932 / B316</strain>
    </source>
</reference>
<dbReference type="EMBL" id="CP001810">
    <property type="protein sequence ID" value="ADL33692.1"/>
    <property type="molecule type" value="Genomic_DNA"/>
</dbReference>
<dbReference type="Proteomes" id="UP000001299">
    <property type="component" value="Chromosome 1"/>
</dbReference>
<dbReference type="RefSeq" id="WP_013280348.1">
    <property type="nucleotide sequence ID" value="NC_014387.1"/>
</dbReference>
<accession>E0S1L7</accession>
<protein>
    <submittedName>
        <fullName evidence="1">Uncharacterized protein</fullName>
    </submittedName>
</protein>
<dbReference type="STRING" id="515622.bpr_I0950"/>
<dbReference type="eggNOG" id="ENOG50323PB">
    <property type="taxonomic scope" value="Bacteria"/>
</dbReference>
<keyword evidence="2" id="KW-1185">Reference proteome</keyword>
<dbReference type="AlphaFoldDB" id="E0S1L7"/>
<evidence type="ECO:0000313" key="2">
    <source>
        <dbReference type="Proteomes" id="UP000001299"/>
    </source>
</evidence>
<dbReference type="HOGENOM" id="CLU_1222904_0_0_9"/>